<name>A0A4S8JYS4_MUSBA</name>
<reference evidence="1 2" key="1">
    <citation type="journal article" date="2019" name="Nat. Plants">
        <title>Genome sequencing of Musa balbisiana reveals subgenome evolution and function divergence in polyploid bananas.</title>
        <authorList>
            <person name="Yao X."/>
        </authorList>
    </citation>
    <scope>NUCLEOTIDE SEQUENCE [LARGE SCALE GENOMIC DNA]</scope>
    <source>
        <strain evidence="2">cv. DH-PKW</strain>
        <tissue evidence="1">Leaves</tissue>
    </source>
</reference>
<gene>
    <name evidence="1" type="ORF">C4D60_Mb05t25270</name>
</gene>
<protein>
    <submittedName>
        <fullName evidence="1">Uncharacterized protein</fullName>
    </submittedName>
</protein>
<keyword evidence="2" id="KW-1185">Reference proteome</keyword>
<accession>A0A4S8JYS4</accession>
<proteinExistence type="predicted"/>
<evidence type="ECO:0000313" key="2">
    <source>
        <dbReference type="Proteomes" id="UP000317650"/>
    </source>
</evidence>
<dbReference type="Proteomes" id="UP000317650">
    <property type="component" value="Chromosome 5"/>
</dbReference>
<dbReference type="AlphaFoldDB" id="A0A4S8JYS4"/>
<comment type="caution">
    <text evidence="1">The sequence shown here is derived from an EMBL/GenBank/DDBJ whole genome shotgun (WGS) entry which is preliminary data.</text>
</comment>
<organism evidence="1 2">
    <name type="scientific">Musa balbisiana</name>
    <name type="common">Banana</name>
    <dbReference type="NCBI Taxonomy" id="52838"/>
    <lineage>
        <taxon>Eukaryota</taxon>
        <taxon>Viridiplantae</taxon>
        <taxon>Streptophyta</taxon>
        <taxon>Embryophyta</taxon>
        <taxon>Tracheophyta</taxon>
        <taxon>Spermatophyta</taxon>
        <taxon>Magnoliopsida</taxon>
        <taxon>Liliopsida</taxon>
        <taxon>Zingiberales</taxon>
        <taxon>Musaceae</taxon>
        <taxon>Musa</taxon>
    </lineage>
</organism>
<dbReference type="EMBL" id="PYDT01000003">
    <property type="protein sequence ID" value="THU67499.1"/>
    <property type="molecule type" value="Genomic_DNA"/>
</dbReference>
<evidence type="ECO:0000313" key="1">
    <source>
        <dbReference type="EMBL" id="THU67499.1"/>
    </source>
</evidence>
<sequence length="61" mass="7234">MGRYIRVDFLRWSGTEERTNRAHDRRRLLMMSASALSLSMVAMRAERRLLRSSTSRLSFLM</sequence>